<feature type="region of interest" description="Disordered" evidence="1">
    <location>
        <begin position="152"/>
        <end position="188"/>
    </location>
</feature>
<organism evidence="2 3">
    <name type="scientific">Emiliania huxleyi (strain CCMP1516)</name>
    <dbReference type="NCBI Taxonomy" id="280463"/>
    <lineage>
        <taxon>Eukaryota</taxon>
        <taxon>Haptista</taxon>
        <taxon>Haptophyta</taxon>
        <taxon>Prymnesiophyceae</taxon>
        <taxon>Isochrysidales</taxon>
        <taxon>Noelaerhabdaceae</taxon>
        <taxon>Emiliania</taxon>
    </lineage>
</organism>
<evidence type="ECO:0000313" key="2">
    <source>
        <dbReference type="EnsemblProtists" id="EOD20947"/>
    </source>
</evidence>
<feature type="compositionally biased region" description="Basic and acidic residues" evidence="1">
    <location>
        <begin position="177"/>
        <end position="188"/>
    </location>
</feature>
<dbReference type="AlphaFoldDB" id="A0A0D3JBR2"/>
<accession>A0A0D3JBR2</accession>
<reference evidence="3" key="1">
    <citation type="journal article" date="2013" name="Nature">
        <title>Pan genome of the phytoplankton Emiliania underpins its global distribution.</title>
        <authorList>
            <person name="Read B.A."/>
            <person name="Kegel J."/>
            <person name="Klute M.J."/>
            <person name="Kuo A."/>
            <person name="Lefebvre S.C."/>
            <person name="Maumus F."/>
            <person name="Mayer C."/>
            <person name="Miller J."/>
            <person name="Monier A."/>
            <person name="Salamov A."/>
            <person name="Young J."/>
            <person name="Aguilar M."/>
            <person name="Claverie J.M."/>
            <person name="Frickenhaus S."/>
            <person name="Gonzalez K."/>
            <person name="Herman E.K."/>
            <person name="Lin Y.C."/>
            <person name="Napier J."/>
            <person name="Ogata H."/>
            <person name="Sarno A.F."/>
            <person name="Shmutz J."/>
            <person name="Schroeder D."/>
            <person name="de Vargas C."/>
            <person name="Verret F."/>
            <person name="von Dassow P."/>
            <person name="Valentin K."/>
            <person name="Van de Peer Y."/>
            <person name="Wheeler G."/>
            <person name="Dacks J.B."/>
            <person name="Delwiche C.F."/>
            <person name="Dyhrman S.T."/>
            <person name="Glockner G."/>
            <person name="John U."/>
            <person name="Richards T."/>
            <person name="Worden A.Z."/>
            <person name="Zhang X."/>
            <person name="Grigoriev I.V."/>
            <person name="Allen A.E."/>
            <person name="Bidle K."/>
            <person name="Borodovsky M."/>
            <person name="Bowler C."/>
            <person name="Brownlee C."/>
            <person name="Cock J.M."/>
            <person name="Elias M."/>
            <person name="Gladyshev V.N."/>
            <person name="Groth M."/>
            <person name="Guda C."/>
            <person name="Hadaegh A."/>
            <person name="Iglesias-Rodriguez M.D."/>
            <person name="Jenkins J."/>
            <person name="Jones B.M."/>
            <person name="Lawson T."/>
            <person name="Leese F."/>
            <person name="Lindquist E."/>
            <person name="Lobanov A."/>
            <person name="Lomsadze A."/>
            <person name="Malik S.B."/>
            <person name="Marsh M.E."/>
            <person name="Mackinder L."/>
            <person name="Mock T."/>
            <person name="Mueller-Roeber B."/>
            <person name="Pagarete A."/>
            <person name="Parker M."/>
            <person name="Probert I."/>
            <person name="Quesneville H."/>
            <person name="Raines C."/>
            <person name="Rensing S.A."/>
            <person name="Riano-Pachon D.M."/>
            <person name="Richier S."/>
            <person name="Rokitta S."/>
            <person name="Shiraiwa Y."/>
            <person name="Soanes D.M."/>
            <person name="van der Giezen M."/>
            <person name="Wahlund T.M."/>
            <person name="Williams B."/>
            <person name="Wilson W."/>
            <person name="Wolfe G."/>
            <person name="Wurch L.L."/>
        </authorList>
    </citation>
    <scope>NUCLEOTIDE SEQUENCE</scope>
</reference>
<dbReference type="Proteomes" id="UP000013827">
    <property type="component" value="Unassembled WGS sequence"/>
</dbReference>
<dbReference type="PaxDb" id="2903-EOD20947"/>
<sequence length="188" mass="20203">MSWPTAAATAAAEGGNKLQLAVGNAGQEVDLDYSPKKYCEPHARNVTGWDTARLRVCHHFSDSHAFAVSHAHASAVVAAHAALVARDGRGAGACLNPWHSSSCGDDPGVLRDFFEQCDRPKRRQPPSDTRLSCRGLLALALPAPACERRLFTPPAVNRPRARGSARAVGPSAQQHRRLQDGRRDTAEI</sequence>
<keyword evidence="3" id="KW-1185">Reference proteome</keyword>
<protein>
    <submittedName>
        <fullName evidence="2">Uncharacterized protein</fullName>
    </submittedName>
</protein>
<evidence type="ECO:0000256" key="1">
    <source>
        <dbReference type="SAM" id="MobiDB-lite"/>
    </source>
</evidence>
<evidence type="ECO:0000313" key="3">
    <source>
        <dbReference type="Proteomes" id="UP000013827"/>
    </source>
</evidence>
<proteinExistence type="predicted"/>
<reference evidence="2" key="2">
    <citation type="submission" date="2024-10" db="UniProtKB">
        <authorList>
            <consortium name="EnsemblProtists"/>
        </authorList>
    </citation>
    <scope>IDENTIFICATION</scope>
</reference>
<dbReference type="EnsemblProtists" id="EOD20947">
    <property type="protein sequence ID" value="EOD20947"/>
    <property type="gene ID" value="EMIHUDRAFT_435768"/>
</dbReference>
<name>A0A0D3JBR2_EMIH1</name>